<protein>
    <submittedName>
        <fullName evidence="1">Uncharacterized protein</fullName>
    </submittedName>
</protein>
<reference evidence="1 2" key="1">
    <citation type="submission" date="2018-06" db="EMBL/GenBank/DDBJ databases">
        <title>Combined omics and stable isotope probing to characterize newly discovered Mariana Back-Arc vent microbial communities.</title>
        <authorList>
            <person name="Trembath-Reichert E."/>
            <person name="Huber J.A."/>
        </authorList>
    </citation>
    <scope>NUCLEOTIDE SEQUENCE [LARGE SCALE GENOMIC DNA]</scope>
    <source>
        <strain evidence="1">MAG 63_2</strain>
    </source>
</reference>
<dbReference type="AlphaFoldDB" id="A0A432GAX8"/>
<dbReference type="Proteomes" id="UP000286732">
    <property type="component" value="Unassembled WGS sequence"/>
</dbReference>
<proteinExistence type="predicted"/>
<dbReference type="EMBL" id="QNZM01000148">
    <property type="protein sequence ID" value="RTZ80757.1"/>
    <property type="molecule type" value="Genomic_DNA"/>
</dbReference>
<organism evidence="1 2">
    <name type="scientific">SAR324 cluster bacterium</name>
    <dbReference type="NCBI Taxonomy" id="2024889"/>
    <lineage>
        <taxon>Bacteria</taxon>
        <taxon>Deltaproteobacteria</taxon>
        <taxon>SAR324 cluster</taxon>
    </lineage>
</organism>
<evidence type="ECO:0000313" key="1">
    <source>
        <dbReference type="EMBL" id="RTZ80757.1"/>
    </source>
</evidence>
<gene>
    <name evidence="1" type="ORF">DSY98_03830</name>
</gene>
<comment type="caution">
    <text evidence="1">The sequence shown here is derived from an EMBL/GenBank/DDBJ whole genome shotgun (WGS) entry which is preliminary data.</text>
</comment>
<name>A0A432GAX8_9DELT</name>
<evidence type="ECO:0000313" key="2">
    <source>
        <dbReference type="Proteomes" id="UP000286732"/>
    </source>
</evidence>
<sequence length="132" mass="15741">MLEDKTIARPVLRSFQENLIQRLGPEEGRALDVLGKDFFYLVDQLATKLFEQHEKDAPLLDLSESEFPWELQVFANQFLRECAQSSRQLTHFCQGLRKKLEDSEFDQEFWKILDEAYQHHFYVTDSKKHYLV</sequence>
<accession>A0A432GAX8</accession>